<reference evidence="1 2" key="1">
    <citation type="journal article" date="2013" name="BMC Genomics">
        <title>Reconstruction of the lipid metabolism for the microalga Monoraphidium neglectum from its genome sequence reveals characteristics suitable for biofuel production.</title>
        <authorList>
            <person name="Bogen C."/>
            <person name="Al-Dilaimi A."/>
            <person name="Albersmeier A."/>
            <person name="Wichmann J."/>
            <person name="Grundmann M."/>
            <person name="Rupp O."/>
            <person name="Lauersen K.J."/>
            <person name="Blifernez-Klassen O."/>
            <person name="Kalinowski J."/>
            <person name="Goesmann A."/>
            <person name="Mussgnug J.H."/>
            <person name="Kruse O."/>
        </authorList>
    </citation>
    <scope>NUCLEOTIDE SEQUENCE [LARGE SCALE GENOMIC DNA]</scope>
    <source>
        <strain evidence="1 2">SAG 48.87</strain>
    </source>
</reference>
<dbReference type="GeneID" id="25741516"/>
<dbReference type="KEGG" id="mng:MNEG_8641"/>
<dbReference type="AlphaFoldDB" id="A0A0D2MEZ7"/>
<proteinExistence type="predicted"/>
<dbReference type="RefSeq" id="XP_013898341.1">
    <property type="nucleotide sequence ID" value="XM_014042887.1"/>
</dbReference>
<accession>A0A0D2MEZ7</accession>
<dbReference type="EMBL" id="KK101881">
    <property type="protein sequence ID" value="KIY99321.1"/>
    <property type="molecule type" value="Genomic_DNA"/>
</dbReference>
<dbReference type="InterPro" id="IPR021986">
    <property type="entry name" value="Spherulin4"/>
</dbReference>
<dbReference type="PANTHER" id="PTHR35040:SF7">
    <property type="entry name" value="FIBRONECTIN TYPE-III DOMAIN-CONTAINING PROTEIN-RELATED"/>
    <property type="match status" value="1"/>
</dbReference>
<keyword evidence="2" id="KW-1185">Reference proteome</keyword>
<evidence type="ECO:0000313" key="1">
    <source>
        <dbReference type="EMBL" id="KIY99321.1"/>
    </source>
</evidence>
<gene>
    <name evidence="1" type="ORF">MNEG_8641</name>
</gene>
<organism evidence="1 2">
    <name type="scientific">Monoraphidium neglectum</name>
    <dbReference type="NCBI Taxonomy" id="145388"/>
    <lineage>
        <taxon>Eukaryota</taxon>
        <taxon>Viridiplantae</taxon>
        <taxon>Chlorophyta</taxon>
        <taxon>core chlorophytes</taxon>
        <taxon>Chlorophyceae</taxon>
        <taxon>CS clade</taxon>
        <taxon>Sphaeropleales</taxon>
        <taxon>Selenastraceae</taxon>
        <taxon>Monoraphidium</taxon>
    </lineage>
</organism>
<evidence type="ECO:0000313" key="2">
    <source>
        <dbReference type="Proteomes" id="UP000054498"/>
    </source>
</evidence>
<name>A0A0D2MEZ7_9CHLO</name>
<protein>
    <submittedName>
        <fullName evidence="1">Uncharacterized protein</fullName>
    </submittedName>
</protein>
<dbReference type="PANTHER" id="PTHR35040">
    <property type="match status" value="1"/>
</dbReference>
<dbReference type="OrthoDB" id="531126at2759"/>
<dbReference type="Pfam" id="PF12138">
    <property type="entry name" value="Spherulin4"/>
    <property type="match status" value="1"/>
</dbReference>
<sequence>MICWAKPPAAEIKSAANLPAGRKSAVIVGGSAGPGPEKPFSQLHQDHWRRLKDAGWFLYGYVHCTRGERPVKEVMADVDGWVELYGDLVGGIFVDESPNHFDEALIDYFDTLVSHIKGAGRKVCLNPGTEMHDGGVISSRVDIVVGFESSAEAWHALPLGFRCRCSPHGAAGAAMIHSLPSPRAGRMRRRLIGLLRAARARGFRVVYITDAVMPDPYNQLPSFWAKEVECLGVKSAAAPLPPPGVAEPA</sequence>
<dbReference type="Proteomes" id="UP000054498">
    <property type="component" value="Unassembled WGS sequence"/>
</dbReference>